<sequence length="152" mass="16533">MKVAAINAFSPIVIALVVLGCITISYCPFTAATVTCSGGHLSSGDALSTARDQLFTDLISYTFWNSYSQYCTHYPAAGTTSTMYGMANCAMSKKCGANYCSTVYKDCNHCLTTARYHLMLKCGDREGGFVEIVDDQLLQCTMQFVLDTTLCQ</sequence>
<evidence type="ECO:0000313" key="3">
    <source>
        <dbReference type="EMBL" id="CAL1376620.1"/>
    </source>
</evidence>
<gene>
    <name evidence="3" type="ORF">LTRI10_LOCUS18338</name>
</gene>
<dbReference type="PROSITE" id="PS51473">
    <property type="entry name" value="GNK2"/>
    <property type="match status" value="1"/>
</dbReference>
<evidence type="ECO:0000313" key="4">
    <source>
        <dbReference type="Proteomes" id="UP001497516"/>
    </source>
</evidence>
<keyword evidence="1" id="KW-1133">Transmembrane helix</keyword>
<reference evidence="3 4" key="1">
    <citation type="submission" date="2024-04" db="EMBL/GenBank/DDBJ databases">
        <authorList>
            <person name="Fracassetti M."/>
        </authorList>
    </citation>
    <scope>NUCLEOTIDE SEQUENCE [LARGE SCALE GENOMIC DNA]</scope>
</reference>
<dbReference type="PROSITE" id="PS51257">
    <property type="entry name" value="PROKAR_LIPOPROTEIN"/>
    <property type="match status" value="1"/>
</dbReference>
<feature type="domain" description="Gnk2-homologous" evidence="2">
    <location>
        <begin position="29"/>
        <end position="149"/>
    </location>
</feature>
<organism evidence="3 4">
    <name type="scientific">Linum trigynum</name>
    <dbReference type="NCBI Taxonomy" id="586398"/>
    <lineage>
        <taxon>Eukaryota</taxon>
        <taxon>Viridiplantae</taxon>
        <taxon>Streptophyta</taxon>
        <taxon>Embryophyta</taxon>
        <taxon>Tracheophyta</taxon>
        <taxon>Spermatophyta</taxon>
        <taxon>Magnoliopsida</taxon>
        <taxon>eudicotyledons</taxon>
        <taxon>Gunneridae</taxon>
        <taxon>Pentapetalae</taxon>
        <taxon>rosids</taxon>
        <taxon>fabids</taxon>
        <taxon>Malpighiales</taxon>
        <taxon>Linaceae</taxon>
        <taxon>Linum</taxon>
    </lineage>
</organism>
<dbReference type="EMBL" id="OZ034816">
    <property type="protein sequence ID" value="CAL1376620.1"/>
    <property type="molecule type" value="Genomic_DNA"/>
</dbReference>
<name>A0AAV2DSS7_9ROSI</name>
<keyword evidence="1" id="KW-0472">Membrane</keyword>
<dbReference type="AlphaFoldDB" id="A0AAV2DSS7"/>
<accession>A0AAV2DSS7</accession>
<feature type="transmembrane region" description="Helical" evidence="1">
    <location>
        <begin position="12"/>
        <end position="31"/>
    </location>
</feature>
<dbReference type="Proteomes" id="UP001497516">
    <property type="component" value="Chromosome 3"/>
</dbReference>
<evidence type="ECO:0000259" key="2">
    <source>
        <dbReference type="PROSITE" id="PS51473"/>
    </source>
</evidence>
<protein>
    <recommendedName>
        <fullName evidence="2">Gnk2-homologous domain-containing protein</fullName>
    </recommendedName>
</protein>
<evidence type="ECO:0000256" key="1">
    <source>
        <dbReference type="SAM" id="Phobius"/>
    </source>
</evidence>
<proteinExistence type="predicted"/>
<dbReference type="InterPro" id="IPR002902">
    <property type="entry name" value="GNK2"/>
</dbReference>
<keyword evidence="1" id="KW-0812">Transmembrane</keyword>
<keyword evidence="4" id="KW-1185">Reference proteome</keyword>